<comment type="similarity">
    <text evidence="1">Belongs to the metallo-dependent hydrolases superfamily. TatD-type hydrolase family.</text>
</comment>
<dbReference type="InterPro" id="IPR032466">
    <property type="entry name" value="Metal_Hydrolase"/>
</dbReference>
<keyword evidence="2" id="KW-0540">Nuclease</keyword>
<dbReference type="Proteomes" id="UP001358417">
    <property type="component" value="Unassembled WGS sequence"/>
</dbReference>
<proteinExistence type="inferred from homology"/>
<dbReference type="PANTHER" id="PTHR10060:SF15">
    <property type="entry name" value="DEOXYRIBONUCLEASE TATDN1"/>
    <property type="match status" value="1"/>
</dbReference>
<reference evidence="5 6" key="1">
    <citation type="submission" date="2023-08" db="EMBL/GenBank/DDBJ databases">
        <title>Black Yeasts Isolated from many extreme environments.</title>
        <authorList>
            <person name="Coleine C."/>
            <person name="Stajich J.E."/>
            <person name="Selbmann L."/>
        </authorList>
    </citation>
    <scope>NUCLEOTIDE SEQUENCE [LARGE SCALE GENOMIC DNA]</scope>
    <source>
        <strain evidence="5 6">CCFEE 5792</strain>
    </source>
</reference>
<dbReference type="CDD" id="cd01310">
    <property type="entry name" value="TatD_DNAse"/>
    <property type="match status" value="1"/>
</dbReference>
<sequence length="404" mass="45112">MFGCAPTTSNVVLEPAYRTPFHDEACNMEGLDVTQQVNARRRSVRARIIGLGLLRRPVIVGKFEAAISQLCDSIIGSTPDWSDDNSKRPRVSFRRLQRLKARPKIAVTYTANEFQGIYRGKKQHDEDFDEVIKRAEAVGCSKIMLTTMTMQGARQNLEVCTRWPKTCYMTIGVHPYHAAELYDGTTSLQELVHLMKLLMPMEKSPLVAFGEIGLDYFYLERAGKDVQQRAFLDQLEIATTFDLPLFLHVRDAYQDFVDLIRPYMSKLPQGGIIHSFVGTKEEMLGLVDLGFGISVNGVSFKTAEHLDMVRAIPLDKLQLETDAPWCEIPGSGPVIEYLSDAPPLPMSRKPGKFVRGQMVKGRNESCVIERVARVVAGVKGIPLEEVVAAAWGNSVDMFGLGVNE</sequence>
<dbReference type="AlphaFoldDB" id="A0AAV9MZX1"/>
<dbReference type="GO" id="GO:0008296">
    <property type="term" value="F:3'-5'-DNA exonuclease activity"/>
    <property type="evidence" value="ECO:0007669"/>
    <property type="project" value="TreeGrafter"/>
</dbReference>
<evidence type="ECO:0000256" key="3">
    <source>
        <dbReference type="ARBA" id="ARBA00022723"/>
    </source>
</evidence>
<accession>A0AAV9MZX1</accession>
<dbReference type="InterPro" id="IPR001130">
    <property type="entry name" value="TatD-like"/>
</dbReference>
<dbReference type="GeneID" id="89975370"/>
<dbReference type="SUPFAM" id="SSF51556">
    <property type="entry name" value="Metallo-dependent hydrolases"/>
    <property type="match status" value="1"/>
</dbReference>
<dbReference type="GO" id="GO:0046872">
    <property type="term" value="F:metal ion binding"/>
    <property type="evidence" value="ECO:0007669"/>
    <property type="project" value="UniProtKB-KW"/>
</dbReference>
<keyword evidence="6" id="KW-1185">Reference proteome</keyword>
<evidence type="ECO:0000313" key="6">
    <source>
        <dbReference type="Proteomes" id="UP001358417"/>
    </source>
</evidence>
<dbReference type="GO" id="GO:0005829">
    <property type="term" value="C:cytosol"/>
    <property type="evidence" value="ECO:0007669"/>
    <property type="project" value="TreeGrafter"/>
</dbReference>
<evidence type="ECO:0000256" key="1">
    <source>
        <dbReference type="ARBA" id="ARBA00009275"/>
    </source>
</evidence>
<dbReference type="Gene3D" id="3.20.20.140">
    <property type="entry name" value="Metal-dependent hydrolases"/>
    <property type="match status" value="1"/>
</dbReference>
<evidence type="ECO:0000256" key="4">
    <source>
        <dbReference type="ARBA" id="ARBA00022801"/>
    </source>
</evidence>
<dbReference type="Pfam" id="PF01026">
    <property type="entry name" value="TatD_DNase"/>
    <property type="match status" value="1"/>
</dbReference>
<keyword evidence="4" id="KW-0378">Hydrolase</keyword>
<dbReference type="EMBL" id="JAVRRD010000028">
    <property type="protein sequence ID" value="KAK5046850.1"/>
    <property type="molecule type" value="Genomic_DNA"/>
</dbReference>
<organism evidence="5 6">
    <name type="scientific">Exophiala bonariae</name>
    <dbReference type="NCBI Taxonomy" id="1690606"/>
    <lineage>
        <taxon>Eukaryota</taxon>
        <taxon>Fungi</taxon>
        <taxon>Dikarya</taxon>
        <taxon>Ascomycota</taxon>
        <taxon>Pezizomycotina</taxon>
        <taxon>Eurotiomycetes</taxon>
        <taxon>Chaetothyriomycetidae</taxon>
        <taxon>Chaetothyriales</taxon>
        <taxon>Herpotrichiellaceae</taxon>
        <taxon>Exophiala</taxon>
    </lineage>
</organism>
<evidence type="ECO:0000313" key="5">
    <source>
        <dbReference type="EMBL" id="KAK5046850.1"/>
    </source>
</evidence>
<name>A0AAV9MZX1_9EURO</name>
<dbReference type="RefSeq" id="XP_064702423.1">
    <property type="nucleotide sequence ID" value="XM_064850757.1"/>
</dbReference>
<protein>
    <submittedName>
        <fullName evidence="5">Uncharacterized protein</fullName>
    </submittedName>
</protein>
<evidence type="ECO:0000256" key="2">
    <source>
        <dbReference type="ARBA" id="ARBA00022722"/>
    </source>
</evidence>
<keyword evidence="3" id="KW-0479">Metal-binding</keyword>
<gene>
    <name evidence="5" type="ORF">LTR84_007204</name>
</gene>
<dbReference type="InterPro" id="IPR050891">
    <property type="entry name" value="TatD-type_Hydrolase"/>
</dbReference>
<comment type="caution">
    <text evidence="5">The sequence shown here is derived from an EMBL/GenBank/DDBJ whole genome shotgun (WGS) entry which is preliminary data.</text>
</comment>
<dbReference type="PANTHER" id="PTHR10060">
    <property type="entry name" value="TATD FAMILY DEOXYRIBONUCLEASE"/>
    <property type="match status" value="1"/>
</dbReference>